<feature type="domain" description="Ras-associating" evidence="18">
    <location>
        <begin position="401"/>
        <end position="502"/>
    </location>
</feature>
<evidence type="ECO:0000256" key="3">
    <source>
        <dbReference type="ARBA" id="ARBA00009280"/>
    </source>
</evidence>
<feature type="coiled-coil region" evidence="14">
    <location>
        <begin position="280"/>
        <end position="307"/>
    </location>
</feature>
<dbReference type="Pfam" id="PF24099">
    <property type="entry name" value="RBD_DGKtheta"/>
    <property type="match status" value="1"/>
</dbReference>
<dbReference type="SUPFAM" id="SSF111331">
    <property type="entry name" value="NAD kinase/diacylglycerol kinase-like"/>
    <property type="match status" value="1"/>
</dbReference>
<dbReference type="GO" id="GO:0003676">
    <property type="term" value="F:nucleic acid binding"/>
    <property type="evidence" value="ECO:0007669"/>
    <property type="project" value="InterPro"/>
</dbReference>
<evidence type="ECO:0000256" key="8">
    <source>
        <dbReference type="ARBA" id="ARBA00022771"/>
    </source>
</evidence>
<dbReference type="Pfam" id="PF00788">
    <property type="entry name" value="RA"/>
    <property type="match status" value="2"/>
</dbReference>
<evidence type="ECO:0000256" key="7">
    <source>
        <dbReference type="ARBA" id="ARBA00022741"/>
    </source>
</evidence>
<evidence type="ECO:0000259" key="16">
    <source>
        <dbReference type="PROSITE" id="PS50081"/>
    </source>
</evidence>
<dbReference type="GO" id="GO:0008270">
    <property type="term" value="F:zinc ion binding"/>
    <property type="evidence" value="ECO:0007669"/>
    <property type="project" value="UniProtKB-KW"/>
</dbReference>
<evidence type="ECO:0000256" key="5">
    <source>
        <dbReference type="ARBA" id="ARBA00022723"/>
    </source>
</evidence>
<evidence type="ECO:0000256" key="2">
    <source>
        <dbReference type="ARBA" id="ARBA00004370"/>
    </source>
</evidence>
<dbReference type="FunFam" id="2.60.200.40:FF:000004">
    <property type="entry name" value="Diacylglycerol kinase"/>
    <property type="match status" value="1"/>
</dbReference>
<comment type="subcellular location">
    <subcellularLocation>
        <location evidence="2">Membrane</location>
    </subcellularLocation>
</comment>
<feature type="non-terminal residue" evidence="19">
    <location>
        <position position="1"/>
    </location>
</feature>
<dbReference type="InterPro" id="IPR002219">
    <property type="entry name" value="PKC_DAG/PE"/>
</dbReference>
<dbReference type="CDD" id="cd00590">
    <property type="entry name" value="RRM_SF"/>
    <property type="match status" value="1"/>
</dbReference>
<evidence type="ECO:0000256" key="12">
    <source>
        <dbReference type="ARBA" id="ARBA00023136"/>
    </source>
</evidence>
<feature type="domain" description="DAGKc" evidence="17">
    <location>
        <begin position="593"/>
        <end position="731"/>
    </location>
</feature>
<dbReference type="InterPro" id="IPR020454">
    <property type="entry name" value="DAG/PE-bd"/>
</dbReference>
<dbReference type="SUPFAM" id="SSF54236">
    <property type="entry name" value="Ubiquitin-like"/>
    <property type="match status" value="2"/>
</dbReference>
<comment type="catalytic activity">
    <reaction evidence="1 13">
        <text>a 1,2-diacyl-sn-glycerol + ATP = a 1,2-diacyl-sn-glycero-3-phosphate + ADP + H(+)</text>
        <dbReference type="Rhea" id="RHEA:10272"/>
        <dbReference type="ChEBI" id="CHEBI:15378"/>
        <dbReference type="ChEBI" id="CHEBI:17815"/>
        <dbReference type="ChEBI" id="CHEBI:30616"/>
        <dbReference type="ChEBI" id="CHEBI:58608"/>
        <dbReference type="ChEBI" id="CHEBI:456216"/>
        <dbReference type="EC" id="2.7.1.107"/>
    </reaction>
</comment>
<dbReference type="InterPro" id="IPR016064">
    <property type="entry name" value="NAD/diacylglycerol_kinase_sf"/>
</dbReference>
<comment type="similarity">
    <text evidence="3 13">Belongs to the eukaryotic diacylglycerol kinase family.</text>
</comment>
<dbReference type="CDD" id="cd20854">
    <property type="entry name" value="C1_DGKtheta_typeV_rpt3"/>
    <property type="match status" value="1"/>
</dbReference>
<dbReference type="PROSITE" id="PS50200">
    <property type="entry name" value="RA"/>
    <property type="match status" value="2"/>
</dbReference>
<dbReference type="Pfam" id="PF00609">
    <property type="entry name" value="DAGK_acc"/>
    <property type="match status" value="1"/>
</dbReference>
<dbReference type="CDD" id="cd17111">
    <property type="entry name" value="RA1_DAGK-theta"/>
    <property type="match status" value="1"/>
</dbReference>
<dbReference type="GO" id="GO:0007200">
    <property type="term" value="P:phospholipase C-activating G protein-coupled receptor signaling pathway"/>
    <property type="evidence" value="ECO:0007669"/>
    <property type="project" value="InterPro"/>
</dbReference>
<keyword evidence="20" id="KW-1185">Reference proteome</keyword>
<dbReference type="PROSITE" id="PS00479">
    <property type="entry name" value="ZF_DAG_PE_1"/>
    <property type="match status" value="1"/>
</dbReference>
<accession>A0A553P4D7</accession>
<keyword evidence="7 13" id="KW-0547">Nucleotide-binding</keyword>
<name>A0A553P4D7_TIGCA</name>
<dbReference type="Gene3D" id="3.40.50.10330">
    <property type="entry name" value="Probable inorganic polyphosphate/atp-NAD kinase, domain 1"/>
    <property type="match status" value="1"/>
</dbReference>
<reference evidence="19 20" key="1">
    <citation type="journal article" date="2018" name="Nat. Ecol. Evol.">
        <title>Genomic signatures of mitonuclear coevolution across populations of Tigriopus californicus.</title>
        <authorList>
            <person name="Barreto F.S."/>
            <person name="Watson E.T."/>
            <person name="Lima T.G."/>
            <person name="Willett C.S."/>
            <person name="Edmands S."/>
            <person name="Li W."/>
            <person name="Burton R.S."/>
        </authorList>
    </citation>
    <scope>NUCLEOTIDE SEQUENCE [LARGE SCALE GENOMIC DNA]</scope>
    <source>
        <strain evidence="19 20">San Diego</strain>
    </source>
</reference>
<dbReference type="EC" id="2.7.1.107" evidence="13"/>
<dbReference type="PANTHER" id="PTHR11255">
    <property type="entry name" value="DIACYLGLYCEROL KINASE"/>
    <property type="match status" value="1"/>
</dbReference>
<dbReference type="PANTHER" id="PTHR11255:SF54">
    <property type="entry name" value="DIACYLGLYCEROL KINASE THETA"/>
    <property type="match status" value="1"/>
</dbReference>
<keyword evidence="5" id="KW-0479">Metal-binding</keyword>
<dbReference type="Gene3D" id="3.10.20.90">
    <property type="entry name" value="Phosphatidylinositol 3-kinase Catalytic Subunit, Chain A, domain 1"/>
    <property type="match status" value="1"/>
</dbReference>
<organism evidence="19 20">
    <name type="scientific">Tigriopus californicus</name>
    <name type="common">Marine copepod</name>
    <dbReference type="NCBI Taxonomy" id="6832"/>
    <lineage>
        <taxon>Eukaryota</taxon>
        <taxon>Metazoa</taxon>
        <taxon>Ecdysozoa</taxon>
        <taxon>Arthropoda</taxon>
        <taxon>Crustacea</taxon>
        <taxon>Multicrustacea</taxon>
        <taxon>Hexanauplia</taxon>
        <taxon>Copepoda</taxon>
        <taxon>Harpacticoida</taxon>
        <taxon>Harpacticidae</taxon>
        <taxon>Tigriopus</taxon>
    </lineage>
</organism>
<dbReference type="Pfam" id="PF00130">
    <property type="entry name" value="C1_1"/>
    <property type="match status" value="2"/>
</dbReference>
<evidence type="ECO:0000259" key="17">
    <source>
        <dbReference type="PROSITE" id="PS50146"/>
    </source>
</evidence>
<dbReference type="InterPro" id="IPR037607">
    <property type="entry name" value="DGK"/>
</dbReference>
<dbReference type="GO" id="GO:0016020">
    <property type="term" value="C:membrane"/>
    <property type="evidence" value="ECO:0007669"/>
    <property type="project" value="UniProtKB-SubCell"/>
</dbReference>
<dbReference type="SUPFAM" id="SSF54928">
    <property type="entry name" value="RNA-binding domain, RBD"/>
    <property type="match status" value="1"/>
</dbReference>
<keyword evidence="9 13" id="KW-0418">Kinase</keyword>
<dbReference type="OMA" id="TCKDLWK"/>
<evidence type="ECO:0000256" key="14">
    <source>
        <dbReference type="SAM" id="Coils"/>
    </source>
</evidence>
<keyword evidence="6" id="KW-0677">Repeat</keyword>
<evidence type="ECO:0000256" key="9">
    <source>
        <dbReference type="ARBA" id="ARBA00022777"/>
    </source>
</evidence>
<dbReference type="InterPro" id="IPR000159">
    <property type="entry name" value="RA_dom"/>
</dbReference>
<dbReference type="FunFam" id="3.40.50.10330:FF:000011">
    <property type="entry name" value="Diacylglycerol kinase"/>
    <property type="match status" value="1"/>
</dbReference>
<dbReference type="GO" id="GO:0004143">
    <property type="term" value="F:ATP-dependent diacylglycerol kinase activity"/>
    <property type="evidence" value="ECO:0007669"/>
    <property type="project" value="UniProtKB-EC"/>
</dbReference>
<evidence type="ECO:0000256" key="4">
    <source>
        <dbReference type="ARBA" id="ARBA00022679"/>
    </source>
</evidence>
<evidence type="ECO:0000313" key="20">
    <source>
        <dbReference type="Proteomes" id="UP000318571"/>
    </source>
</evidence>
<dbReference type="InterPro" id="IPR001206">
    <property type="entry name" value="Diacylglycerol_kinase_cat_dom"/>
</dbReference>
<dbReference type="Gene3D" id="2.60.200.40">
    <property type="match status" value="1"/>
</dbReference>
<dbReference type="STRING" id="6832.A0A553P4D7"/>
<keyword evidence="10" id="KW-0862">Zinc</keyword>
<evidence type="ECO:0000256" key="1">
    <source>
        <dbReference type="ARBA" id="ARBA00001383"/>
    </source>
</evidence>
<keyword evidence="12" id="KW-0472">Membrane</keyword>
<dbReference type="SUPFAM" id="SSF57889">
    <property type="entry name" value="Cysteine-rich domain"/>
    <property type="match status" value="3"/>
</dbReference>
<protein>
    <recommendedName>
        <fullName evidence="13">Diacylglycerol kinase</fullName>
        <shortName evidence="13">DAG kinase</shortName>
        <ecNumber evidence="13">2.7.1.107</ecNumber>
    </recommendedName>
</protein>
<dbReference type="CDD" id="cd20803">
    <property type="entry name" value="C1_DGKtheta_typeV_rpt1"/>
    <property type="match status" value="1"/>
</dbReference>
<feature type="domain" description="Ras-associating" evidence="18">
    <location>
        <begin position="306"/>
        <end position="400"/>
    </location>
</feature>
<evidence type="ECO:0000259" key="18">
    <source>
        <dbReference type="PROSITE" id="PS50200"/>
    </source>
</evidence>
<evidence type="ECO:0000256" key="11">
    <source>
        <dbReference type="ARBA" id="ARBA00022840"/>
    </source>
</evidence>
<keyword evidence="14" id="KW-0175">Coiled coil</keyword>
<dbReference type="InterPro" id="IPR035979">
    <property type="entry name" value="RBD_domain_sf"/>
</dbReference>
<keyword evidence="11 13" id="KW-0067">ATP-binding</keyword>
<dbReference type="InterPro" id="IPR029071">
    <property type="entry name" value="Ubiquitin-like_domsf"/>
</dbReference>
<dbReference type="AlphaFoldDB" id="A0A553P4D7"/>
<evidence type="ECO:0000256" key="6">
    <source>
        <dbReference type="ARBA" id="ARBA00022737"/>
    </source>
</evidence>
<feature type="domain" description="Phorbol-ester/DAG-type" evidence="16">
    <location>
        <begin position="89"/>
        <end position="137"/>
    </location>
</feature>
<feature type="domain" description="Phorbol-ester/DAG-type" evidence="16">
    <location>
        <begin position="157"/>
        <end position="211"/>
    </location>
</feature>
<dbReference type="InterPro" id="IPR017438">
    <property type="entry name" value="ATP-NAD_kinase_N"/>
</dbReference>
<dbReference type="SMART" id="SM00314">
    <property type="entry name" value="RA"/>
    <property type="match status" value="2"/>
</dbReference>
<keyword evidence="8" id="KW-0863">Zinc-finger</keyword>
<dbReference type="GO" id="GO:0005524">
    <property type="term" value="F:ATP binding"/>
    <property type="evidence" value="ECO:0007669"/>
    <property type="project" value="UniProtKB-KW"/>
</dbReference>
<dbReference type="PRINTS" id="PR00008">
    <property type="entry name" value="DAGPEDOMAIN"/>
</dbReference>
<dbReference type="SMART" id="SM00045">
    <property type="entry name" value="DAGKa"/>
    <property type="match status" value="1"/>
</dbReference>
<dbReference type="SMART" id="SM00046">
    <property type="entry name" value="DAGKc"/>
    <property type="match status" value="1"/>
</dbReference>
<comment type="caution">
    <text evidence="19">The sequence shown here is derived from an EMBL/GenBank/DDBJ whole genome shotgun (WGS) entry which is preliminary data.</text>
</comment>
<dbReference type="PROSITE" id="PS50146">
    <property type="entry name" value="DAGK"/>
    <property type="match status" value="1"/>
</dbReference>
<evidence type="ECO:0000256" key="15">
    <source>
        <dbReference type="SAM" id="MobiDB-lite"/>
    </source>
</evidence>
<dbReference type="CDD" id="cd20804">
    <property type="entry name" value="C1_DGKtheta_typeV_rpt2"/>
    <property type="match status" value="1"/>
</dbReference>
<keyword evidence="4 13" id="KW-0808">Transferase</keyword>
<evidence type="ECO:0000313" key="19">
    <source>
        <dbReference type="EMBL" id="TRY72549.1"/>
    </source>
</evidence>
<dbReference type="SMART" id="SM00109">
    <property type="entry name" value="C1"/>
    <property type="match status" value="3"/>
</dbReference>
<dbReference type="Proteomes" id="UP000318571">
    <property type="component" value="Chromosome 7"/>
</dbReference>
<dbReference type="EMBL" id="VCGU01000008">
    <property type="protein sequence ID" value="TRY72549.1"/>
    <property type="molecule type" value="Genomic_DNA"/>
</dbReference>
<dbReference type="InterPro" id="IPR046349">
    <property type="entry name" value="C1-like_sf"/>
</dbReference>
<gene>
    <name evidence="19" type="ORF">TCAL_13468</name>
</gene>
<dbReference type="PROSITE" id="PS50081">
    <property type="entry name" value="ZF_DAG_PE_2"/>
    <property type="match status" value="3"/>
</dbReference>
<sequence length="972" mass="108713">GGGGGSVGGGSTTSPVKSNHLAYQHGHSFIKKTFHKPASCHYCPDTLWGLIGSGYVCEVCNFIVHEKCLKTVNLPCYSVAATLVKNPVAHVWSEKTIVKRKFCNVCRKKLEDCYAISCEVCDYFLHEICQEFAVPNCVESATYDPGKSLNELTRGTTHHFQEGNLPHNSKCVKCRKPCWSVDCLIGMRCQWCGLTAHSSCLSFLPNSQSVCQFGQLEPIFLPPSAISIPRTQLAQQHNITKGSVKDHPTYMQAPIRTSISDDWSSTGFIEAAAELEGTSIDNKIREKRDKERQKERAKVEKEKESDEETIKVYDGYNSLRKRLFRTITVNKHCSKDELLLAAMRAFVVTQDSRNFYLLDVYANCDGDRDEELEDPFPVQRLRRKDGRRPAILIGLRDNENDSGVIKVWARLLQISTSSTSLTIPVSGTITTEQVMTEALARFRLESALISDYQLVKVCLEAGRVTETVLANEDIPWEVLKRRGHESVRLMELTRFYLELRKDPHGPDVALFIGNLPANWAQKQYENILVDFLDEGCRFSSIGPIYYEYGSMAITFDNSESAVIAYKVLREQKYEGKKLLVIMLPTVKPSMLMPGICPLLVFVNVKSGGGQGYQLISSFRKLLNPHQVFDLSNGGPLPGLYVFRKIEKYKILVCGGDGTIGWVLQCLDNVGQDSLCSSPPCAIVPLGTGNDLARVLRWGPGYTGDEDPLFILRDVIAAEEIRLDRWTVVFRPNADEMEGPDGKTERANPQTSEDNAQIFVMNNYFGIGLDADLCLDFHNRRLEEPEKFNSRIHNKGVYVEVSLRKMMGKKSCKNMHKEIRLEVDGKHIELPTVEGIIILNIMSWASGANAWGPEKDEKFTKPNHWDGMLEVVGVTGVVHMGQIQSGLRSAIRIIQGSHIKIKMNSELPVQVDGEPWIQAPSDIVVLKSAVKATMLKKTKFRRRNTDAGNWSSGASGVSLGYSSSVSNEKDSWS</sequence>
<proteinExistence type="inferred from homology"/>
<dbReference type="InterPro" id="IPR056392">
    <property type="entry name" value="DGKtheta_RBD"/>
</dbReference>
<feature type="domain" description="Phorbol-ester/DAG-type" evidence="16">
    <location>
        <begin position="26"/>
        <end position="76"/>
    </location>
</feature>
<feature type="region of interest" description="Disordered" evidence="15">
    <location>
        <begin position="944"/>
        <end position="972"/>
    </location>
</feature>
<evidence type="ECO:0000256" key="10">
    <source>
        <dbReference type="ARBA" id="ARBA00022833"/>
    </source>
</evidence>
<evidence type="ECO:0000256" key="13">
    <source>
        <dbReference type="RuleBase" id="RU361128"/>
    </source>
</evidence>
<dbReference type="Gene3D" id="3.30.60.20">
    <property type="match status" value="3"/>
</dbReference>
<feature type="compositionally biased region" description="Low complexity" evidence="15">
    <location>
        <begin position="950"/>
        <end position="965"/>
    </location>
</feature>
<dbReference type="Pfam" id="PF00781">
    <property type="entry name" value="DAGK_cat"/>
    <property type="match status" value="1"/>
</dbReference>
<dbReference type="InterPro" id="IPR000756">
    <property type="entry name" value="Diacylglycerol_kin_accessory"/>
</dbReference>